<organism evidence="13 14">
    <name type="scientific">Flavobacterium ginsengiterrae</name>
    <dbReference type="NCBI Taxonomy" id="871695"/>
    <lineage>
        <taxon>Bacteria</taxon>
        <taxon>Pseudomonadati</taxon>
        <taxon>Bacteroidota</taxon>
        <taxon>Flavobacteriia</taxon>
        <taxon>Flavobacteriales</taxon>
        <taxon>Flavobacteriaceae</taxon>
        <taxon>Flavobacterium</taxon>
    </lineage>
</organism>
<dbReference type="InterPro" id="IPR018214">
    <property type="entry name" value="GluRdtase_CS"/>
</dbReference>
<evidence type="ECO:0000256" key="3">
    <source>
        <dbReference type="ARBA" id="ARBA00012970"/>
    </source>
</evidence>
<feature type="binding site" evidence="8">
    <location>
        <position position="124"/>
    </location>
    <ligand>
        <name>substrate</name>
    </ligand>
</feature>
<accession>A0ABP7H9R8</accession>
<feature type="binding site" evidence="8">
    <location>
        <begin position="57"/>
        <end position="60"/>
    </location>
    <ligand>
        <name>substrate</name>
    </ligand>
</feature>
<dbReference type="InterPro" id="IPR036453">
    <property type="entry name" value="GluRdtase_dimer_dom_sf"/>
</dbReference>
<dbReference type="Pfam" id="PF05201">
    <property type="entry name" value="GlutR_N"/>
    <property type="match status" value="1"/>
</dbReference>
<feature type="domain" description="Glutamyl-tRNA reductase N-terminal" evidence="12">
    <location>
        <begin position="15"/>
        <end position="160"/>
    </location>
</feature>
<comment type="subunit">
    <text evidence="8">Homodimer.</text>
</comment>
<dbReference type="InterPro" id="IPR036343">
    <property type="entry name" value="GluRdtase_N_sf"/>
</dbReference>
<evidence type="ECO:0000259" key="10">
    <source>
        <dbReference type="Pfam" id="PF00745"/>
    </source>
</evidence>
<dbReference type="CDD" id="cd05213">
    <property type="entry name" value="NAD_bind_Glutamyl_tRNA_reduct"/>
    <property type="match status" value="1"/>
</dbReference>
<evidence type="ECO:0000256" key="8">
    <source>
        <dbReference type="HAMAP-Rule" id="MF_00087"/>
    </source>
</evidence>
<keyword evidence="4 8" id="KW-0521">NADP</keyword>
<proteinExistence type="inferred from homology"/>
<evidence type="ECO:0000313" key="13">
    <source>
        <dbReference type="EMBL" id="GAA3782373.1"/>
    </source>
</evidence>
<dbReference type="EC" id="1.2.1.70" evidence="3 8"/>
<dbReference type="PANTHER" id="PTHR43013:SF1">
    <property type="entry name" value="GLUTAMYL-TRNA REDUCTASE"/>
    <property type="match status" value="1"/>
</dbReference>
<evidence type="ECO:0000259" key="11">
    <source>
        <dbReference type="Pfam" id="PF01488"/>
    </source>
</evidence>
<dbReference type="Proteomes" id="UP001500748">
    <property type="component" value="Unassembled WGS sequence"/>
</dbReference>
<name>A0ABP7H9R8_9FLAO</name>
<gene>
    <name evidence="13" type="primary">hemA_2</name>
    <name evidence="8" type="synonym">hemA</name>
    <name evidence="13" type="ORF">GCM10022423_43720</name>
</gene>
<comment type="miscellaneous">
    <text evidence="8">During catalysis, the active site Cys acts as a nucleophile attacking the alpha-carbonyl group of tRNA-bound glutamate with the formation of a thioester intermediate between enzyme and glutamate, and the concomitant release of tRNA(Glu). The thioester intermediate is finally reduced by direct hydride transfer from NADPH, to form the product GSA.</text>
</comment>
<evidence type="ECO:0000256" key="4">
    <source>
        <dbReference type="ARBA" id="ARBA00022857"/>
    </source>
</evidence>
<evidence type="ECO:0000256" key="2">
    <source>
        <dbReference type="ARBA" id="ARBA00005916"/>
    </source>
</evidence>
<comment type="caution">
    <text evidence="13">The sequence shown here is derived from an EMBL/GenBank/DDBJ whole genome shotgun (WGS) entry which is preliminary data.</text>
</comment>
<dbReference type="NCBIfam" id="TIGR01035">
    <property type="entry name" value="hemA"/>
    <property type="match status" value="1"/>
</dbReference>
<dbReference type="Pfam" id="PF01488">
    <property type="entry name" value="Shikimate_DH"/>
    <property type="match status" value="1"/>
</dbReference>
<dbReference type="Gene3D" id="3.30.460.30">
    <property type="entry name" value="Glutamyl-tRNA reductase, N-terminal domain"/>
    <property type="match status" value="1"/>
</dbReference>
<dbReference type="InterPro" id="IPR000343">
    <property type="entry name" value="4pyrrol_synth_GluRdtase"/>
</dbReference>
<dbReference type="PANTHER" id="PTHR43013">
    <property type="entry name" value="GLUTAMYL-TRNA REDUCTASE"/>
    <property type="match status" value="1"/>
</dbReference>
<feature type="binding site" evidence="8">
    <location>
        <begin position="193"/>
        <end position="198"/>
    </location>
    <ligand>
        <name>NADP(+)</name>
        <dbReference type="ChEBI" id="CHEBI:58349"/>
    </ligand>
</feature>
<dbReference type="SUPFAM" id="SSF51735">
    <property type="entry name" value="NAD(P)-binding Rossmann-fold domains"/>
    <property type="match status" value="1"/>
</dbReference>
<dbReference type="InterPro" id="IPR015895">
    <property type="entry name" value="4pyrrol_synth_GluRdtase_N"/>
</dbReference>
<evidence type="ECO:0000256" key="9">
    <source>
        <dbReference type="RuleBase" id="RU000584"/>
    </source>
</evidence>
<comment type="domain">
    <text evidence="8">Possesses an unusual extended V-shaped dimeric structure with each monomer consisting of three distinct domains arranged along a curved 'spinal' alpha-helix. The N-terminal catalytic domain specifically recognizes the glutamate moiety of the substrate. The second domain is the NADPH-binding domain, and the third C-terminal domain is responsible for dimerization.</text>
</comment>
<protein>
    <recommendedName>
        <fullName evidence="3 8">Glutamyl-tRNA reductase</fullName>
        <shortName evidence="8">GluTR</shortName>
        <ecNumber evidence="3 8">1.2.1.70</ecNumber>
    </recommendedName>
</protein>
<reference evidence="14" key="1">
    <citation type="journal article" date="2019" name="Int. J. Syst. Evol. Microbiol.">
        <title>The Global Catalogue of Microorganisms (GCM) 10K type strain sequencing project: providing services to taxonomists for standard genome sequencing and annotation.</title>
        <authorList>
            <consortium name="The Broad Institute Genomics Platform"/>
            <consortium name="The Broad Institute Genome Sequencing Center for Infectious Disease"/>
            <person name="Wu L."/>
            <person name="Ma J."/>
        </authorList>
    </citation>
    <scope>NUCLEOTIDE SEQUENCE [LARGE SCALE GENOMIC DNA]</scope>
    <source>
        <strain evidence="14">JCM 17337</strain>
    </source>
</reference>
<evidence type="ECO:0000313" key="14">
    <source>
        <dbReference type="Proteomes" id="UP001500748"/>
    </source>
</evidence>
<feature type="active site" description="Nucleophile" evidence="8">
    <location>
        <position position="58"/>
    </location>
</feature>
<dbReference type="EMBL" id="BAABDU010000010">
    <property type="protein sequence ID" value="GAA3782373.1"/>
    <property type="molecule type" value="Genomic_DNA"/>
</dbReference>
<feature type="binding site" evidence="8">
    <location>
        <begin position="118"/>
        <end position="120"/>
    </location>
    <ligand>
        <name>substrate</name>
    </ligand>
</feature>
<dbReference type="InterPro" id="IPR015896">
    <property type="entry name" value="4pyrrol_synth_GluRdtase_dimer"/>
</dbReference>
<evidence type="ECO:0000256" key="1">
    <source>
        <dbReference type="ARBA" id="ARBA00005059"/>
    </source>
</evidence>
<keyword evidence="14" id="KW-1185">Reference proteome</keyword>
<comment type="pathway">
    <text evidence="1 8 9">Porphyrin-containing compound metabolism; protoporphyrin-IX biosynthesis; 5-aminolevulinate from L-glutamyl-tRNA(Glu): step 1/2.</text>
</comment>
<dbReference type="PIRSF" id="PIRSF000445">
    <property type="entry name" value="4pyrrol_synth_GluRdtase"/>
    <property type="match status" value="1"/>
</dbReference>
<dbReference type="SUPFAM" id="SSF69742">
    <property type="entry name" value="Glutamyl tRNA-reductase catalytic, N-terminal domain"/>
    <property type="match status" value="1"/>
</dbReference>
<comment type="catalytic activity">
    <reaction evidence="7 8 9">
        <text>(S)-4-amino-5-oxopentanoate + tRNA(Glu) + NADP(+) = L-glutamyl-tRNA(Glu) + NADPH + H(+)</text>
        <dbReference type="Rhea" id="RHEA:12344"/>
        <dbReference type="Rhea" id="RHEA-COMP:9663"/>
        <dbReference type="Rhea" id="RHEA-COMP:9680"/>
        <dbReference type="ChEBI" id="CHEBI:15378"/>
        <dbReference type="ChEBI" id="CHEBI:57501"/>
        <dbReference type="ChEBI" id="CHEBI:57783"/>
        <dbReference type="ChEBI" id="CHEBI:58349"/>
        <dbReference type="ChEBI" id="CHEBI:78442"/>
        <dbReference type="ChEBI" id="CHEBI:78520"/>
        <dbReference type="EC" id="1.2.1.70"/>
    </reaction>
</comment>
<dbReference type="SUPFAM" id="SSF69075">
    <property type="entry name" value="Glutamyl tRNA-reductase dimerization domain"/>
    <property type="match status" value="1"/>
</dbReference>
<feature type="domain" description="Quinate/shikimate 5-dehydrogenase/glutamyl-tRNA reductase" evidence="11">
    <location>
        <begin position="181"/>
        <end position="304"/>
    </location>
</feature>
<comment type="function">
    <text evidence="8">Catalyzes the NADPH-dependent reduction of glutamyl-tRNA(Glu) to glutamate 1-semialdehyde (GSA).</text>
</comment>
<dbReference type="Gene3D" id="3.40.50.720">
    <property type="entry name" value="NAD(P)-binding Rossmann-like Domain"/>
    <property type="match status" value="1"/>
</dbReference>
<dbReference type="HAMAP" id="MF_00087">
    <property type="entry name" value="Glu_tRNA_reductase"/>
    <property type="match status" value="1"/>
</dbReference>
<dbReference type="InterPro" id="IPR036291">
    <property type="entry name" value="NAD(P)-bd_dom_sf"/>
</dbReference>
<dbReference type="PROSITE" id="PS00747">
    <property type="entry name" value="GLUTR"/>
    <property type="match status" value="1"/>
</dbReference>
<feature type="domain" description="Tetrapyrrole biosynthesis glutamyl-tRNA reductase dimerisation" evidence="10">
    <location>
        <begin position="319"/>
        <end position="413"/>
    </location>
</feature>
<keyword evidence="5 8" id="KW-0560">Oxidoreductase</keyword>
<feature type="site" description="Important for activity" evidence="8">
    <location>
        <position position="103"/>
    </location>
</feature>
<evidence type="ECO:0000256" key="5">
    <source>
        <dbReference type="ARBA" id="ARBA00023002"/>
    </source>
</evidence>
<evidence type="ECO:0000256" key="7">
    <source>
        <dbReference type="ARBA" id="ARBA00047464"/>
    </source>
</evidence>
<sequence>MENFNLSQTTTFYALGVSYKKADAACRGKFSLNSKAQSDLLAQAKNEGIAALIVISTCNRTEIYGFARHPYELIKLLCENTKGSVEEFQQTGYIYKNKGAVDHFFRVGSGLDSQILGDFEIIGQIKTAFNNSKQSGLVNTFLDRLINAVIQTSKRVKTETGISCGAASVSFAAVRYIMASVPEIGSKKILLLGTGKIGRNTCQNLVKHSKNAGITLINRTKNKAEALAGKLDITVRDYTELPKELQQCDILIVATGAEQPTISKRMLESNKTLLILDLSVPRNVDPNVQELSGVTLIHMDCLSQMKDDTLEKRKQHIPAAEAVIEDMKMEFNTWMNTRQYAPFLQALKAKLNDIAAAEAAVQKRKSINFDQVQADAVNSRIVQKITSHFASYLKNDDCSIEESIQFMQKVFQLGQYGPEKNNSAFEEKYHINLS</sequence>
<feature type="binding site" evidence="8">
    <location>
        <position position="113"/>
    </location>
    <ligand>
        <name>substrate</name>
    </ligand>
</feature>
<dbReference type="RefSeq" id="WP_345146922.1">
    <property type="nucleotide sequence ID" value="NZ_BAABDU010000010.1"/>
</dbReference>
<keyword evidence="6 8" id="KW-0627">Porphyrin biosynthesis</keyword>
<evidence type="ECO:0000256" key="6">
    <source>
        <dbReference type="ARBA" id="ARBA00023244"/>
    </source>
</evidence>
<evidence type="ECO:0000259" key="12">
    <source>
        <dbReference type="Pfam" id="PF05201"/>
    </source>
</evidence>
<dbReference type="InterPro" id="IPR006151">
    <property type="entry name" value="Shikm_DH/Glu-tRNA_Rdtase"/>
</dbReference>
<comment type="similarity">
    <text evidence="2 8 9">Belongs to the glutamyl-tRNA reductase family.</text>
</comment>
<dbReference type="Pfam" id="PF00745">
    <property type="entry name" value="GlutR_dimer"/>
    <property type="match status" value="1"/>
</dbReference>